<reference evidence="2" key="1">
    <citation type="journal article" date="2019" name="Int. J. Syst. Evol. Microbiol.">
        <title>The Global Catalogue of Microorganisms (GCM) 10K type strain sequencing project: providing services to taxonomists for standard genome sequencing and annotation.</title>
        <authorList>
            <consortium name="The Broad Institute Genomics Platform"/>
            <consortium name="The Broad Institute Genome Sequencing Center for Infectious Disease"/>
            <person name="Wu L."/>
            <person name="Ma J."/>
        </authorList>
    </citation>
    <scope>NUCLEOTIDE SEQUENCE [LARGE SCALE GENOMIC DNA]</scope>
    <source>
        <strain evidence="2">JCM 17217</strain>
    </source>
</reference>
<dbReference type="Pfam" id="PF13668">
    <property type="entry name" value="Ferritin_2"/>
    <property type="match status" value="1"/>
</dbReference>
<gene>
    <name evidence="1" type="ORF">GCM10022407_38220</name>
</gene>
<evidence type="ECO:0008006" key="3">
    <source>
        <dbReference type="Google" id="ProtNLM"/>
    </source>
</evidence>
<dbReference type="Proteomes" id="UP001501556">
    <property type="component" value="Unassembled WGS sequence"/>
</dbReference>
<comment type="caution">
    <text evidence="1">The sequence shown here is derived from an EMBL/GenBank/DDBJ whole genome shotgun (WGS) entry which is preliminary data.</text>
</comment>
<dbReference type="SUPFAM" id="SSF47240">
    <property type="entry name" value="Ferritin-like"/>
    <property type="match status" value="1"/>
</dbReference>
<evidence type="ECO:0000313" key="1">
    <source>
        <dbReference type="EMBL" id="GAA3990054.1"/>
    </source>
</evidence>
<protein>
    <recommendedName>
        <fullName evidence="3">Ferritin-like domain-containing protein</fullName>
    </recommendedName>
</protein>
<dbReference type="EMBL" id="BAABDI010000038">
    <property type="protein sequence ID" value="GAA3990054.1"/>
    <property type="molecule type" value="Genomic_DNA"/>
</dbReference>
<organism evidence="1 2">
    <name type="scientific">Hymenobacter antarcticus</name>
    <dbReference type="NCBI Taxonomy" id="486270"/>
    <lineage>
        <taxon>Bacteria</taxon>
        <taxon>Pseudomonadati</taxon>
        <taxon>Bacteroidota</taxon>
        <taxon>Cytophagia</taxon>
        <taxon>Cytophagales</taxon>
        <taxon>Hymenobacteraceae</taxon>
        <taxon>Hymenobacter</taxon>
    </lineage>
</organism>
<dbReference type="RefSeq" id="WP_345127057.1">
    <property type="nucleotide sequence ID" value="NZ_BAABDI010000038.1"/>
</dbReference>
<accession>A0ABP7QZM8</accession>
<sequence>MDFFKIIDQLSEVDADVLGRFDSRRAVFSSLGTAAKRSAMAATPLFLGALFQKAYAGTTATAVEVLQYALALELFEQDFYKKVQASAQYTAASAADKGAIDQIKKHEDAHAVLLSTAIRGLGATPITGVTFKSAVFATLTTFKTGPAATSQLGIAQLLEDTGVRAYKGRAGELLGTDLLTVALQIHSVEARHAAKIRIMRGQRAWVNPADDLAAHPVYTNGVTAGSNPAQFGLVVPPYDATKPSPREDNTVQSNVPITTGLGTTYTSADAQASFDEILQVAEVLDNSRAGGLIGA</sequence>
<name>A0ABP7QZM8_9BACT</name>
<dbReference type="InterPro" id="IPR009078">
    <property type="entry name" value="Ferritin-like_SF"/>
</dbReference>
<proteinExistence type="predicted"/>
<keyword evidence="2" id="KW-1185">Reference proteome</keyword>
<dbReference type="CDD" id="cd00657">
    <property type="entry name" value="Ferritin_like"/>
    <property type="match status" value="1"/>
</dbReference>
<evidence type="ECO:0000313" key="2">
    <source>
        <dbReference type="Proteomes" id="UP001501556"/>
    </source>
</evidence>